<comment type="subcellular location">
    <subcellularLocation>
        <location evidence="4">Membrane</location>
        <topology evidence="4">Multi-pass membrane protein</topology>
    </subcellularLocation>
</comment>
<comment type="caution">
    <text evidence="5">The sequence shown here is derived from an EMBL/GenBank/DDBJ whole genome shotgun (WGS) entry which is preliminary data.</text>
</comment>
<protein>
    <recommendedName>
        <fullName evidence="4">Copper transport protein</fullName>
    </recommendedName>
</protein>
<evidence type="ECO:0000256" key="4">
    <source>
        <dbReference type="RuleBase" id="RU367022"/>
    </source>
</evidence>
<keyword evidence="4" id="KW-0406">Ion transport</keyword>
<comment type="similarity">
    <text evidence="4">Belongs to the copper transporter (Ctr) (TC 1.A.56) family. SLC31A subfamily.</text>
</comment>
<keyword evidence="4" id="KW-0813">Transport</keyword>
<keyword evidence="2 4" id="KW-1133">Transmembrane helix</keyword>
<keyword evidence="1 4" id="KW-0812">Transmembrane</keyword>
<evidence type="ECO:0000256" key="1">
    <source>
        <dbReference type="ARBA" id="ARBA00022692"/>
    </source>
</evidence>
<dbReference type="InterPro" id="IPR007274">
    <property type="entry name" value="Cop_transporter"/>
</dbReference>
<keyword evidence="4" id="KW-0187">Copper transport</keyword>
<evidence type="ECO:0000313" key="5">
    <source>
        <dbReference type="EMBL" id="GFS72168.1"/>
    </source>
</evidence>
<keyword evidence="3 4" id="KW-0472">Membrane</keyword>
<dbReference type="GO" id="GO:0005375">
    <property type="term" value="F:copper ion transmembrane transporter activity"/>
    <property type="evidence" value="ECO:0007669"/>
    <property type="project" value="UniProtKB-UniRule"/>
</dbReference>
<dbReference type="PANTHER" id="PTHR12483:SF115">
    <property type="entry name" value="COPPER TRANSPORT PROTEIN"/>
    <property type="match status" value="1"/>
</dbReference>
<organism evidence="5 6">
    <name type="scientific">Nephila pilipes</name>
    <name type="common">Giant wood spider</name>
    <name type="synonym">Nephila maculata</name>
    <dbReference type="NCBI Taxonomy" id="299642"/>
    <lineage>
        <taxon>Eukaryota</taxon>
        <taxon>Metazoa</taxon>
        <taxon>Ecdysozoa</taxon>
        <taxon>Arthropoda</taxon>
        <taxon>Chelicerata</taxon>
        <taxon>Arachnida</taxon>
        <taxon>Araneae</taxon>
        <taxon>Araneomorphae</taxon>
        <taxon>Entelegynae</taxon>
        <taxon>Araneoidea</taxon>
        <taxon>Nephilidae</taxon>
        <taxon>Nephila</taxon>
    </lineage>
</organism>
<dbReference type="EMBL" id="BMAW01001021">
    <property type="protein sequence ID" value="GFS72168.1"/>
    <property type="molecule type" value="Genomic_DNA"/>
</dbReference>
<keyword evidence="6" id="KW-1185">Reference proteome</keyword>
<evidence type="ECO:0000256" key="2">
    <source>
        <dbReference type="ARBA" id="ARBA00022989"/>
    </source>
</evidence>
<proteinExistence type="inferred from homology"/>
<sequence>MNTFCFYKSIYLIIFLKMHKSYLEFDFRVEDLLFKGLTVDSGLGMVGLCIGVALFTFMYETMKTLRQRLVSSLGKVHHDIRFASESHSERSMLVEMKESHHKWNRIRIHTIHAFLYMIQVTMGYFLMLIIMSYNAWLAITVFTAAGFSYYFYSTFVLNRPTVVPIEILSPEAYDQ</sequence>
<dbReference type="PANTHER" id="PTHR12483">
    <property type="entry name" value="SOLUTE CARRIER FAMILY 31 COPPER TRANSPORTERS"/>
    <property type="match status" value="1"/>
</dbReference>
<evidence type="ECO:0000313" key="6">
    <source>
        <dbReference type="Proteomes" id="UP000887013"/>
    </source>
</evidence>
<feature type="transmembrane region" description="Helical" evidence="4">
    <location>
        <begin position="41"/>
        <end position="59"/>
    </location>
</feature>
<gene>
    <name evidence="5" type="primary">AVEN_207174_1</name>
    <name evidence="5" type="ORF">NPIL_328061</name>
</gene>
<dbReference type="GO" id="GO:0016020">
    <property type="term" value="C:membrane"/>
    <property type="evidence" value="ECO:0007669"/>
    <property type="project" value="UniProtKB-SubCell"/>
</dbReference>
<dbReference type="AlphaFoldDB" id="A0A8X6MQC9"/>
<name>A0A8X6MQC9_NEPPI</name>
<dbReference type="Proteomes" id="UP000887013">
    <property type="component" value="Unassembled WGS sequence"/>
</dbReference>
<feature type="transmembrane region" description="Helical" evidence="4">
    <location>
        <begin position="106"/>
        <end position="127"/>
    </location>
</feature>
<accession>A0A8X6MQC9</accession>
<evidence type="ECO:0000256" key="3">
    <source>
        <dbReference type="ARBA" id="ARBA00023136"/>
    </source>
</evidence>
<dbReference type="OrthoDB" id="161814at2759"/>
<feature type="transmembrane region" description="Helical" evidence="4">
    <location>
        <begin position="133"/>
        <end position="152"/>
    </location>
</feature>
<reference evidence="5" key="1">
    <citation type="submission" date="2020-08" db="EMBL/GenBank/DDBJ databases">
        <title>Multicomponent nature underlies the extraordinary mechanical properties of spider dragline silk.</title>
        <authorList>
            <person name="Kono N."/>
            <person name="Nakamura H."/>
            <person name="Mori M."/>
            <person name="Yoshida Y."/>
            <person name="Ohtoshi R."/>
            <person name="Malay A.D."/>
            <person name="Moran D.A.P."/>
            <person name="Tomita M."/>
            <person name="Numata K."/>
            <person name="Arakawa K."/>
        </authorList>
    </citation>
    <scope>NUCLEOTIDE SEQUENCE</scope>
</reference>
<dbReference type="Pfam" id="PF04145">
    <property type="entry name" value="Ctr"/>
    <property type="match status" value="1"/>
</dbReference>
<keyword evidence="4" id="KW-0186">Copper</keyword>